<comment type="caution">
    <text evidence="2">The sequence shown here is derived from an EMBL/GenBank/DDBJ whole genome shotgun (WGS) entry which is preliminary data.</text>
</comment>
<dbReference type="AlphaFoldDB" id="A0A9D1CVS1"/>
<name>A0A9D1CVS1_9FIRM</name>
<evidence type="ECO:0000256" key="1">
    <source>
        <dbReference type="SAM" id="MobiDB-lite"/>
    </source>
</evidence>
<feature type="region of interest" description="Disordered" evidence="1">
    <location>
        <begin position="1"/>
        <end position="39"/>
    </location>
</feature>
<proteinExistence type="predicted"/>
<feature type="compositionally biased region" description="Low complexity" evidence="1">
    <location>
        <begin position="18"/>
        <end position="28"/>
    </location>
</feature>
<reference evidence="2" key="2">
    <citation type="journal article" date="2021" name="PeerJ">
        <title>Extensive microbial diversity within the chicken gut microbiome revealed by metagenomics and culture.</title>
        <authorList>
            <person name="Gilroy R."/>
            <person name="Ravi A."/>
            <person name="Getino M."/>
            <person name="Pursley I."/>
            <person name="Horton D.L."/>
            <person name="Alikhan N.F."/>
            <person name="Baker D."/>
            <person name="Gharbi K."/>
            <person name="Hall N."/>
            <person name="Watson M."/>
            <person name="Adriaenssens E.M."/>
            <person name="Foster-Nyarko E."/>
            <person name="Jarju S."/>
            <person name="Secka A."/>
            <person name="Antonio M."/>
            <person name="Oren A."/>
            <person name="Chaudhuri R.R."/>
            <person name="La Ragione R."/>
            <person name="Hildebrand F."/>
            <person name="Pallen M.J."/>
        </authorList>
    </citation>
    <scope>NUCLEOTIDE SEQUENCE</scope>
    <source>
        <strain evidence="2">ChiSjej1B19-3389</strain>
    </source>
</reference>
<dbReference type="Proteomes" id="UP000886787">
    <property type="component" value="Unassembled WGS sequence"/>
</dbReference>
<sequence>MATKKRTASCATEEKNKTPPTAAPVTPKQPEKGTCGYSERYGGGYSTSANITPEIRDAANNMGSGLKSLAEEMGLTITQKKGYFNFGAGIQVHGSDYIMNIPSAFIYKTDFFSRELIAYSKDCQEDYRQSPVIIELERVKLQQALTVQELSARQQAGAQITGRTFKALTVNGVCVTMTTEQRENFPLINRLAILKPGGRELFNLIITFNGAIENTDEVTKRIYFSFYITG</sequence>
<evidence type="ECO:0000313" key="2">
    <source>
        <dbReference type="EMBL" id="HIQ80750.1"/>
    </source>
</evidence>
<dbReference type="EMBL" id="DVFW01000026">
    <property type="protein sequence ID" value="HIQ80750.1"/>
    <property type="molecule type" value="Genomic_DNA"/>
</dbReference>
<organism evidence="2 3">
    <name type="scientific">Candidatus Scatavimonas merdigallinarum</name>
    <dbReference type="NCBI Taxonomy" id="2840914"/>
    <lineage>
        <taxon>Bacteria</taxon>
        <taxon>Bacillati</taxon>
        <taxon>Bacillota</taxon>
        <taxon>Clostridia</taxon>
        <taxon>Eubacteriales</taxon>
        <taxon>Oscillospiraceae</taxon>
        <taxon>Oscillospiraceae incertae sedis</taxon>
        <taxon>Candidatus Scatavimonas</taxon>
    </lineage>
</organism>
<accession>A0A9D1CVS1</accession>
<protein>
    <submittedName>
        <fullName evidence="2">Uncharacterized protein</fullName>
    </submittedName>
</protein>
<evidence type="ECO:0000313" key="3">
    <source>
        <dbReference type="Proteomes" id="UP000886787"/>
    </source>
</evidence>
<reference evidence="2" key="1">
    <citation type="submission" date="2020-10" db="EMBL/GenBank/DDBJ databases">
        <authorList>
            <person name="Gilroy R."/>
        </authorList>
    </citation>
    <scope>NUCLEOTIDE SEQUENCE</scope>
    <source>
        <strain evidence="2">ChiSjej1B19-3389</strain>
    </source>
</reference>
<gene>
    <name evidence="2" type="ORF">IAD32_05625</name>
</gene>